<feature type="coiled-coil region" evidence="2">
    <location>
        <begin position="30"/>
        <end position="74"/>
    </location>
</feature>
<sequence length="228" mass="25063">MTASLKRGTALRNSLVVAATILATTACVSNEKYDQLQKQYDDQAQELKELTDYNQLLDQEMAILENERIELNQMFQEMLIADQLEMEMLANGLNIVLPEAVLFPSGDALLSDKGNEILTRLAEELKNVEYQIVITGYTDTVPIGPKLKERYSSNWELAGARAANVADLMAGAGIPANQLAAVSFGETRPIASNDTPEGRAKNRRIEIRLRPVIADQPASHAGSMIEDS</sequence>
<proteinExistence type="predicted"/>
<feature type="domain" description="OmpA-like" evidence="3">
    <location>
        <begin position="90"/>
        <end position="213"/>
    </location>
</feature>
<dbReference type="PROSITE" id="PS51257">
    <property type="entry name" value="PROKAR_LIPOPROTEIN"/>
    <property type="match status" value="1"/>
</dbReference>
<name>A0A5S9QYR8_9GAMM</name>
<gene>
    <name evidence="4" type="primary">arfA</name>
    <name evidence="4" type="ORF">OPDIPICF_02940</name>
</gene>
<dbReference type="GO" id="GO:0016020">
    <property type="term" value="C:membrane"/>
    <property type="evidence" value="ECO:0007669"/>
    <property type="project" value="UniProtKB-UniRule"/>
</dbReference>
<evidence type="ECO:0000259" key="3">
    <source>
        <dbReference type="PROSITE" id="PS51123"/>
    </source>
</evidence>
<evidence type="ECO:0000256" key="1">
    <source>
        <dbReference type="PROSITE-ProRule" id="PRU00473"/>
    </source>
</evidence>
<dbReference type="InterPro" id="IPR036737">
    <property type="entry name" value="OmpA-like_sf"/>
</dbReference>
<keyword evidence="5" id="KW-1185">Reference proteome</keyword>
<dbReference type="PANTHER" id="PTHR30329">
    <property type="entry name" value="STATOR ELEMENT OF FLAGELLAR MOTOR COMPLEX"/>
    <property type="match status" value="1"/>
</dbReference>
<evidence type="ECO:0000313" key="4">
    <source>
        <dbReference type="EMBL" id="CAA0123992.1"/>
    </source>
</evidence>
<dbReference type="Pfam" id="PF00691">
    <property type="entry name" value="OmpA"/>
    <property type="match status" value="1"/>
</dbReference>
<evidence type="ECO:0000313" key="5">
    <source>
        <dbReference type="Proteomes" id="UP000441399"/>
    </source>
</evidence>
<dbReference type="OrthoDB" id="9815217at2"/>
<dbReference type="PANTHER" id="PTHR30329:SF21">
    <property type="entry name" value="LIPOPROTEIN YIAD-RELATED"/>
    <property type="match status" value="1"/>
</dbReference>
<dbReference type="PROSITE" id="PS51123">
    <property type="entry name" value="OMPA_2"/>
    <property type="match status" value="1"/>
</dbReference>
<dbReference type="SUPFAM" id="SSF103088">
    <property type="entry name" value="OmpA-like"/>
    <property type="match status" value="1"/>
</dbReference>
<organism evidence="4 5">
    <name type="scientific">BD1-7 clade bacterium</name>
    <dbReference type="NCBI Taxonomy" id="2029982"/>
    <lineage>
        <taxon>Bacteria</taxon>
        <taxon>Pseudomonadati</taxon>
        <taxon>Pseudomonadota</taxon>
        <taxon>Gammaproteobacteria</taxon>
        <taxon>Cellvibrionales</taxon>
        <taxon>Spongiibacteraceae</taxon>
        <taxon>BD1-7 clade</taxon>
    </lineage>
</organism>
<protein>
    <submittedName>
        <fullName evidence="4">Peptidoglycan-binding protein ArfA</fullName>
    </submittedName>
</protein>
<reference evidence="4 5" key="1">
    <citation type="submission" date="2019-11" db="EMBL/GenBank/DDBJ databases">
        <authorList>
            <person name="Holert J."/>
        </authorList>
    </citation>
    <scope>NUCLEOTIDE SEQUENCE [LARGE SCALE GENOMIC DNA]</scope>
    <source>
        <strain evidence="4">SB11_3</strain>
    </source>
</reference>
<evidence type="ECO:0000256" key="2">
    <source>
        <dbReference type="SAM" id="Coils"/>
    </source>
</evidence>
<dbReference type="InterPro" id="IPR050330">
    <property type="entry name" value="Bact_OuterMem_StrucFunc"/>
</dbReference>
<dbReference type="Gene3D" id="3.30.1330.60">
    <property type="entry name" value="OmpA-like domain"/>
    <property type="match status" value="1"/>
</dbReference>
<dbReference type="Proteomes" id="UP000441399">
    <property type="component" value="Unassembled WGS sequence"/>
</dbReference>
<keyword evidence="2" id="KW-0175">Coiled coil</keyword>
<dbReference type="EMBL" id="CACSIO010000056">
    <property type="protein sequence ID" value="CAA0123992.1"/>
    <property type="molecule type" value="Genomic_DNA"/>
</dbReference>
<dbReference type="InterPro" id="IPR006665">
    <property type="entry name" value="OmpA-like"/>
</dbReference>
<dbReference type="AlphaFoldDB" id="A0A5S9QYR8"/>
<keyword evidence="1" id="KW-0472">Membrane</keyword>
<accession>A0A5S9QYR8</accession>
<dbReference type="CDD" id="cd07185">
    <property type="entry name" value="OmpA_C-like"/>
    <property type="match status" value="1"/>
</dbReference>